<proteinExistence type="predicted"/>
<name>A0ABW0LXJ6_9BACL</name>
<dbReference type="Pfam" id="PF13416">
    <property type="entry name" value="SBP_bac_8"/>
    <property type="match status" value="1"/>
</dbReference>
<comment type="caution">
    <text evidence="1">The sequence shown here is derived from an EMBL/GenBank/DDBJ whole genome shotgun (WGS) entry which is preliminary data.</text>
</comment>
<dbReference type="InterPro" id="IPR006059">
    <property type="entry name" value="SBP"/>
</dbReference>
<evidence type="ECO:0000313" key="2">
    <source>
        <dbReference type="Proteomes" id="UP001596105"/>
    </source>
</evidence>
<evidence type="ECO:0000313" key="1">
    <source>
        <dbReference type="EMBL" id="MFC5470096.1"/>
    </source>
</evidence>
<organism evidence="1 2">
    <name type="scientific">Cohnella suwonensis</name>
    <dbReference type="NCBI Taxonomy" id="696072"/>
    <lineage>
        <taxon>Bacteria</taxon>
        <taxon>Bacillati</taxon>
        <taxon>Bacillota</taxon>
        <taxon>Bacilli</taxon>
        <taxon>Bacillales</taxon>
        <taxon>Paenibacillaceae</taxon>
        <taxon>Cohnella</taxon>
    </lineage>
</organism>
<sequence>MRIGKKVTTGLLILVLMVVTSIGCSKKSELEIENAEITVLVSDQGTSSLGVQLNALLEKSKQVVEENNEGIEVTIVKVPPEQYQDKIKELSPDVFWFNPTEIENLEQEGKLYDLNSLLDSENVDISKFYSPNIIVMTTVNDKFLGVTLSAYNMSIGYSKDWFDKANLPYPLADWTWEDFEAAAIRLKQANGAYSQFAYGAMIPLHPEFIETIAMGRGSGFLSPDGSQATDFWDGPQAVETVLWLRQLIDNGAIPALAGSEMGTIVDKLGTETGMVMSFTPTINELAKSSDRIGIVGLPHFADGIKVSAPYITVMGISSTSKYPQAAWKYINSLTLEDNPITREAFQMGVSISSAVFEKIGDQVEPAIAIDYNELQYAQKRSSMKSKEWGNILNRYAGEWMLLFETDDDPAPRLHEMAKGIDSMLAEARVKNTEGSQH</sequence>
<dbReference type="PANTHER" id="PTHR43649">
    <property type="entry name" value="ARABINOSE-BINDING PROTEIN-RELATED"/>
    <property type="match status" value="1"/>
</dbReference>
<reference evidence="2" key="1">
    <citation type="journal article" date="2019" name="Int. J. Syst. Evol. Microbiol.">
        <title>The Global Catalogue of Microorganisms (GCM) 10K type strain sequencing project: providing services to taxonomists for standard genome sequencing and annotation.</title>
        <authorList>
            <consortium name="The Broad Institute Genomics Platform"/>
            <consortium name="The Broad Institute Genome Sequencing Center for Infectious Disease"/>
            <person name="Wu L."/>
            <person name="Ma J."/>
        </authorList>
    </citation>
    <scope>NUCLEOTIDE SEQUENCE [LARGE SCALE GENOMIC DNA]</scope>
    <source>
        <strain evidence="2">CCUG 57113</strain>
    </source>
</reference>
<dbReference type="Gene3D" id="3.40.190.10">
    <property type="entry name" value="Periplasmic binding protein-like II"/>
    <property type="match status" value="1"/>
</dbReference>
<dbReference type="InterPro" id="IPR050490">
    <property type="entry name" value="Bact_solute-bd_prot1"/>
</dbReference>
<dbReference type="EMBL" id="JBHSMH010000051">
    <property type="protein sequence ID" value="MFC5470096.1"/>
    <property type="molecule type" value="Genomic_DNA"/>
</dbReference>
<dbReference type="PANTHER" id="PTHR43649:SF12">
    <property type="entry name" value="DIACETYLCHITOBIOSE BINDING PROTEIN DASA"/>
    <property type="match status" value="1"/>
</dbReference>
<gene>
    <name evidence="1" type="ORF">ACFPPD_15410</name>
</gene>
<keyword evidence="2" id="KW-1185">Reference proteome</keyword>
<dbReference type="Proteomes" id="UP001596105">
    <property type="component" value="Unassembled WGS sequence"/>
</dbReference>
<dbReference type="PROSITE" id="PS51257">
    <property type="entry name" value="PROKAR_LIPOPROTEIN"/>
    <property type="match status" value="1"/>
</dbReference>
<accession>A0ABW0LXJ6</accession>
<protein>
    <submittedName>
        <fullName evidence="1">ABC transporter substrate-binding protein</fullName>
    </submittedName>
</protein>
<dbReference type="SUPFAM" id="SSF53850">
    <property type="entry name" value="Periplasmic binding protein-like II"/>
    <property type="match status" value="1"/>
</dbReference>
<dbReference type="RefSeq" id="WP_209751896.1">
    <property type="nucleotide sequence ID" value="NZ_JBHSMH010000051.1"/>
</dbReference>